<dbReference type="GO" id="GO:0016301">
    <property type="term" value="F:kinase activity"/>
    <property type="evidence" value="ECO:0007669"/>
    <property type="project" value="UniProtKB-KW"/>
</dbReference>
<dbReference type="CDD" id="cd16936">
    <property type="entry name" value="HATPase_RsbW-like"/>
    <property type="match status" value="1"/>
</dbReference>
<keyword evidence="4" id="KW-1185">Reference proteome</keyword>
<dbReference type="InterPro" id="IPR003594">
    <property type="entry name" value="HATPase_dom"/>
</dbReference>
<protein>
    <submittedName>
        <fullName evidence="3">Sensor histidine kinase</fullName>
    </submittedName>
</protein>
<dbReference type="PANTHER" id="PTHR43065">
    <property type="entry name" value="SENSOR HISTIDINE KINASE"/>
    <property type="match status" value="1"/>
</dbReference>
<dbReference type="Proteomes" id="UP000606490">
    <property type="component" value="Unassembled WGS sequence"/>
</dbReference>
<dbReference type="InterPro" id="IPR036890">
    <property type="entry name" value="HATPase_C_sf"/>
</dbReference>
<feature type="domain" description="Histidine kinase/HSP90-like ATPase" evidence="1">
    <location>
        <begin position="136"/>
        <end position="225"/>
    </location>
</feature>
<dbReference type="Pfam" id="PF07568">
    <property type="entry name" value="HisKA_2"/>
    <property type="match status" value="1"/>
</dbReference>
<proteinExistence type="predicted"/>
<evidence type="ECO:0000313" key="4">
    <source>
        <dbReference type="Proteomes" id="UP000606490"/>
    </source>
</evidence>
<dbReference type="SUPFAM" id="SSF55874">
    <property type="entry name" value="ATPase domain of HSP90 chaperone/DNA topoisomerase II/histidine kinase"/>
    <property type="match status" value="1"/>
</dbReference>
<reference evidence="3 4" key="1">
    <citation type="submission" date="2021-01" db="EMBL/GenBank/DDBJ databases">
        <title>Belnapia mucosa sp. nov. and Belnapia arida sp. nov., isolated from the Tabernas Desert (Almeria, Spain).</title>
        <authorList>
            <person name="Molina-Menor E."/>
            <person name="Vidal-Verdu A."/>
            <person name="Calonge A."/>
            <person name="Satari L."/>
            <person name="Pereto Magraner J."/>
            <person name="Porcar Miralles M."/>
        </authorList>
    </citation>
    <scope>NUCLEOTIDE SEQUENCE [LARGE SCALE GENOMIC DNA]</scope>
    <source>
        <strain evidence="3 4">T6</strain>
    </source>
</reference>
<dbReference type="Pfam" id="PF02518">
    <property type="entry name" value="HATPase_c"/>
    <property type="match status" value="1"/>
</dbReference>
<dbReference type="EMBL" id="JAEUXJ010000001">
    <property type="protein sequence ID" value="MBL6454585.1"/>
    <property type="molecule type" value="Genomic_DNA"/>
</dbReference>
<organism evidence="3 4">
    <name type="scientific">Belnapia mucosa</name>
    <dbReference type="NCBI Taxonomy" id="2804532"/>
    <lineage>
        <taxon>Bacteria</taxon>
        <taxon>Pseudomonadati</taxon>
        <taxon>Pseudomonadota</taxon>
        <taxon>Alphaproteobacteria</taxon>
        <taxon>Acetobacterales</taxon>
        <taxon>Roseomonadaceae</taxon>
        <taxon>Belnapia</taxon>
    </lineage>
</organism>
<accession>A0ABS1UYR3</accession>
<sequence>MRIAADARKRLRRANVALAEQRLLAREADHRVANWLQLVHSTLLLQAAAAPDGAAKEAICAAASNVVVAAEAHRHLHGAAALRPTMEGTPDAVAYLDALVRKLCPTAVRDGLVVEREVALQAEPSAAAAVPIGLLPRLGLIVAELVANAMKHGAGPVLVELHPGSEAEGGGAVLAVSDKGPGFPPGFDPATCNGRSLGMRLLVALARPGRVWVDPADGRRILVRLLDRAAPGAN</sequence>
<keyword evidence="3" id="KW-0808">Transferase</keyword>
<evidence type="ECO:0000313" key="3">
    <source>
        <dbReference type="EMBL" id="MBL6454585.1"/>
    </source>
</evidence>
<evidence type="ECO:0000259" key="1">
    <source>
        <dbReference type="Pfam" id="PF02518"/>
    </source>
</evidence>
<keyword evidence="3" id="KW-0418">Kinase</keyword>
<dbReference type="PANTHER" id="PTHR43065:SF23">
    <property type="entry name" value="SENSOR HISTIDINE KINASE PDTAS"/>
    <property type="match status" value="1"/>
</dbReference>
<dbReference type="InterPro" id="IPR011495">
    <property type="entry name" value="Sig_transdc_His_kin_sub2_dim/P"/>
</dbReference>
<gene>
    <name evidence="3" type="ORF">JMJ55_04560</name>
</gene>
<feature type="domain" description="Signal transduction histidine kinase subgroup 2 dimerisation and phosphoacceptor" evidence="2">
    <location>
        <begin position="27"/>
        <end position="80"/>
    </location>
</feature>
<dbReference type="Gene3D" id="3.30.565.10">
    <property type="entry name" value="Histidine kinase-like ATPase, C-terminal domain"/>
    <property type="match status" value="1"/>
</dbReference>
<evidence type="ECO:0000259" key="2">
    <source>
        <dbReference type="Pfam" id="PF07568"/>
    </source>
</evidence>
<name>A0ABS1UYR3_9PROT</name>
<dbReference type="RefSeq" id="WP_202824277.1">
    <property type="nucleotide sequence ID" value="NZ_JAEUXJ010000001.1"/>
</dbReference>
<comment type="caution">
    <text evidence="3">The sequence shown here is derived from an EMBL/GenBank/DDBJ whole genome shotgun (WGS) entry which is preliminary data.</text>
</comment>